<organism evidence="2 3">
    <name type="scientific">Heterorhabditis bacteriophora</name>
    <name type="common">Entomopathogenic nematode worm</name>
    <dbReference type="NCBI Taxonomy" id="37862"/>
    <lineage>
        <taxon>Eukaryota</taxon>
        <taxon>Metazoa</taxon>
        <taxon>Ecdysozoa</taxon>
        <taxon>Nematoda</taxon>
        <taxon>Chromadorea</taxon>
        <taxon>Rhabditida</taxon>
        <taxon>Rhabditina</taxon>
        <taxon>Rhabditomorpha</taxon>
        <taxon>Strongyloidea</taxon>
        <taxon>Heterorhabditidae</taxon>
        <taxon>Heterorhabditis</taxon>
    </lineage>
</organism>
<name>A0A1I7XAW8_HETBA</name>
<protein>
    <submittedName>
        <fullName evidence="3">Uncharacterized protein</fullName>
    </submittedName>
</protein>
<proteinExistence type="predicted"/>
<dbReference type="AlphaFoldDB" id="A0A1I7XAW8"/>
<keyword evidence="1" id="KW-0472">Membrane</keyword>
<evidence type="ECO:0000313" key="3">
    <source>
        <dbReference type="WBParaSite" id="Hba_14504"/>
    </source>
</evidence>
<feature type="transmembrane region" description="Helical" evidence="1">
    <location>
        <begin position="23"/>
        <end position="47"/>
    </location>
</feature>
<reference evidence="3" key="1">
    <citation type="submission" date="2016-11" db="UniProtKB">
        <authorList>
            <consortium name="WormBaseParasite"/>
        </authorList>
    </citation>
    <scope>IDENTIFICATION</scope>
</reference>
<accession>A0A1I7XAW8</accession>
<dbReference type="WBParaSite" id="Hba_14504">
    <property type="protein sequence ID" value="Hba_14504"/>
    <property type="gene ID" value="Hba_14504"/>
</dbReference>
<evidence type="ECO:0000256" key="1">
    <source>
        <dbReference type="SAM" id="Phobius"/>
    </source>
</evidence>
<sequence length="137" mass="15883">MDFFDVRKLSTGYVKDSVILQDYSAIAFLPVIMIGLIIVGICGVYHYRRWRHERKQLSHLIDFYEILESSHCKHGQTIVLEQNGTFEDNESTCDRITRAMALPPTDSSPFFQPINRTKTLRFDTMHKATTATEVFHI</sequence>
<keyword evidence="2" id="KW-1185">Reference proteome</keyword>
<dbReference type="Proteomes" id="UP000095283">
    <property type="component" value="Unplaced"/>
</dbReference>
<keyword evidence="1" id="KW-1133">Transmembrane helix</keyword>
<keyword evidence="1" id="KW-0812">Transmembrane</keyword>
<evidence type="ECO:0000313" key="2">
    <source>
        <dbReference type="Proteomes" id="UP000095283"/>
    </source>
</evidence>